<dbReference type="Proteomes" id="UP000178880">
    <property type="component" value="Unassembled WGS sequence"/>
</dbReference>
<keyword evidence="1" id="KW-1133">Transmembrane helix</keyword>
<protein>
    <recommendedName>
        <fullName evidence="2">EamA domain-containing protein</fullName>
    </recommendedName>
</protein>
<evidence type="ECO:0000256" key="1">
    <source>
        <dbReference type="SAM" id="Phobius"/>
    </source>
</evidence>
<reference evidence="3 4" key="1">
    <citation type="journal article" date="2016" name="Nat. Commun.">
        <title>Thousands of microbial genomes shed light on interconnected biogeochemical processes in an aquifer system.</title>
        <authorList>
            <person name="Anantharaman K."/>
            <person name="Brown C.T."/>
            <person name="Hug L.A."/>
            <person name="Sharon I."/>
            <person name="Castelle C.J."/>
            <person name="Probst A.J."/>
            <person name="Thomas B.C."/>
            <person name="Singh A."/>
            <person name="Wilkins M.J."/>
            <person name="Karaoz U."/>
            <person name="Brodie E.L."/>
            <person name="Williams K.H."/>
            <person name="Hubbard S.S."/>
            <person name="Banfield J.F."/>
        </authorList>
    </citation>
    <scope>NUCLEOTIDE SEQUENCE [LARGE SCALE GENOMIC DNA]</scope>
</reference>
<keyword evidence="1" id="KW-0472">Membrane</keyword>
<feature type="transmembrane region" description="Helical" evidence="1">
    <location>
        <begin position="33"/>
        <end position="54"/>
    </location>
</feature>
<sequence>MSILPLIVLILLIGIPFWGGWSLLAAKSDIKDPIVRAFLVNVVTVVALLPLVWGKLQQSGVFGSKGFWILLAAGVLNFGGHILFPKLQTMAGSQISVYMPIIIGLNVATFAVGGALFLGESMTLVKVIFIVLILSGTVGLVVKS</sequence>
<name>A0A1G2CEP7_9BACT</name>
<feature type="transmembrane region" description="Helical" evidence="1">
    <location>
        <begin position="6"/>
        <end position="26"/>
    </location>
</feature>
<feature type="domain" description="EamA" evidence="2">
    <location>
        <begin position="7"/>
        <end position="141"/>
    </location>
</feature>
<dbReference type="AlphaFoldDB" id="A0A1G2CEP7"/>
<feature type="transmembrane region" description="Helical" evidence="1">
    <location>
        <begin position="66"/>
        <end position="84"/>
    </location>
</feature>
<dbReference type="Pfam" id="PF00892">
    <property type="entry name" value="EamA"/>
    <property type="match status" value="1"/>
</dbReference>
<dbReference type="EMBL" id="MHLA01000013">
    <property type="protein sequence ID" value="OGY99872.1"/>
    <property type="molecule type" value="Genomic_DNA"/>
</dbReference>
<feature type="transmembrane region" description="Helical" evidence="1">
    <location>
        <begin position="96"/>
        <end position="118"/>
    </location>
</feature>
<dbReference type="InterPro" id="IPR000620">
    <property type="entry name" value="EamA_dom"/>
</dbReference>
<dbReference type="SUPFAM" id="SSF103481">
    <property type="entry name" value="Multidrug resistance efflux transporter EmrE"/>
    <property type="match status" value="1"/>
</dbReference>
<accession>A0A1G2CEP7</accession>
<feature type="transmembrane region" description="Helical" evidence="1">
    <location>
        <begin position="124"/>
        <end position="142"/>
    </location>
</feature>
<dbReference type="GO" id="GO:0016020">
    <property type="term" value="C:membrane"/>
    <property type="evidence" value="ECO:0007669"/>
    <property type="project" value="InterPro"/>
</dbReference>
<organism evidence="3 4">
    <name type="scientific">Candidatus Liptonbacteria bacterium RIFCSPLOWO2_01_FULL_52_25</name>
    <dbReference type="NCBI Taxonomy" id="1798650"/>
    <lineage>
        <taxon>Bacteria</taxon>
        <taxon>Candidatus Liptoniibacteriota</taxon>
    </lineage>
</organism>
<dbReference type="InterPro" id="IPR037185">
    <property type="entry name" value="EmrE-like"/>
</dbReference>
<evidence type="ECO:0000259" key="2">
    <source>
        <dbReference type="Pfam" id="PF00892"/>
    </source>
</evidence>
<keyword evidence="1" id="KW-0812">Transmembrane</keyword>
<proteinExistence type="predicted"/>
<comment type="caution">
    <text evidence="3">The sequence shown here is derived from an EMBL/GenBank/DDBJ whole genome shotgun (WGS) entry which is preliminary data.</text>
</comment>
<evidence type="ECO:0000313" key="3">
    <source>
        <dbReference type="EMBL" id="OGY99872.1"/>
    </source>
</evidence>
<evidence type="ECO:0000313" key="4">
    <source>
        <dbReference type="Proteomes" id="UP000178880"/>
    </source>
</evidence>
<dbReference type="Gene3D" id="1.10.3730.20">
    <property type="match status" value="1"/>
</dbReference>
<gene>
    <name evidence="3" type="ORF">A2945_02670</name>
</gene>
<dbReference type="STRING" id="1798650.A2945_02670"/>